<evidence type="ECO:0000313" key="7">
    <source>
        <dbReference type="EMBL" id="KAK7058278.1"/>
    </source>
</evidence>
<dbReference type="PROSITE" id="PS50600">
    <property type="entry name" value="ULP_PROTEASE"/>
    <property type="match status" value="1"/>
</dbReference>
<keyword evidence="4" id="KW-0788">Thiol protease</keyword>
<reference evidence="7 8" key="1">
    <citation type="submission" date="2024-01" db="EMBL/GenBank/DDBJ databases">
        <title>A draft genome for a cacao thread blight-causing isolate of Paramarasmius palmivorus.</title>
        <authorList>
            <person name="Baruah I.K."/>
            <person name="Bukari Y."/>
            <person name="Amoako-Attah I."/>
            <person name="Meinhardt L.W."/>
            <person name="Bailey B.A."/>
            <person name="Cohen S.P."/>
        </authorList>
    </citation>
    <scope>NUCLEOTIDE SEQUENCE [LARGE SCALE GENOMIC DNA]</scope>
    <source>
        <strain evidence="7 8">GH-12</strain>
    </source>
</reference>
<dbReference type="GO" id="GO:0080090">
    <property type="term" value="P:regulation of primary metabolic process"/>
    <property type="evidence" value="ECO:0007669"/>
    <property type="project" value="UniProtKB-ARBA"/>
</dbReference>
<organism evidence="7 8">
    <name type="scientific">Paramarasmius palmivorus</name>
    <dbReference type="NCBI Taxonomy" id="297713"/>
    <lineage>
        <taxon>Eukaryota</taxon>
        <taxon>Fungi</taxon>
        <taxon>Dikarya</taxon>
        <taxon>Basidiomycota</taxon>
        <taxon>Agaricomycotina</taxon>
        <taxon>Agaricomycetes</taxon>
        <taxon>Agaricomycetidae</taxon>
        <taxon>Agaricales</taxon>
        <taxon>Marasmiineae</taxon>
        <taxon>Marasmiaceae</taxon>
        <taxon>Paramarasmius</taxon>
    </lineage>
</organism>
<dbReference type="SUPFAM" id="SSF54001">
    <property type="entry name" value="Cysteine proteinases"/>
    <property type="match status" value="1"/>
</dbReference>
<evidence type="ECO:0000259" key="6">
    <source>
        <dbReference type="PROSITE" id="PS50600"/>
    </source>
</evidence>
<dbReference type="GO" id="GO:0016926">
    <property type="term" value="P:protein desumoylation"/>
    <property type="evidence" value="ECO:0007669"/>
    <property type="project" value="TreeGrafter"/>
</dbReference>
<keyword evidence="3" id="KW-0378">Hydrolase</keyword>
<name>A0AAW0E5Z8_9AGAR</name>
<dbReference type="PANTHER" id="PTHR12606">
    <property type="entry name" value="SENTRIN/SUMO-SPECIFIC PROTEASE"/>
    <property type="match status" value="1"/>
</dbReference>
<dbReference type="InterPro" id="IPR038765">
    <property type="entry name" value="Papain-like_cys_pep_sf"/>
</dbReference>
<dbReference type="GO" id="GO:0060255">
    <property type="term" value="P:regulation of macromolecule metabolic process"/>
    <property type="evidence" value="ECO:0007669"/>
    <property type="project" value="UniProtKB-ARBA"/>
</dbReference>
<feature type="region of interest" description="Disordered" evidence="5">
    <location>
        <begin position="355"/>
        <end position="380"/>
    </location>
</feature>
<dbReference type="GO" id="GO:0006508">
    <property type="term" value="P:proteolysis"/>
    <property type="evidence" value="ECO:0007669"/>
    <property type="project" value="UniProtKB-KW"/>
</dbReference>
<feature type="region of interest" description="Disordered" evidence="5">
    <location>
        <begin position="67"/>
        <end position="207"/>
    </location>
</feature>
<comment type="similarity">
    <text evidence="1">Belongs to the peptidase C48 family.</text>
</comment>
<dbReference type="AlphaFoldDB" id="A0AAW0E5Z8"/>
<feature type="domain" description="Ubiquitin-like protease family profile" evidence="6">
    <location>
        <begin position="399"/>
        <end position="580"/>
    </location>
</feature>
<evidence type="ECO:0000313" key="8">
    <source>
        <dbReference type="Proteomes" id="UP001383192"/>
    </source>
</evidence>
<dbReference type="GO" id="GO:0005634">
    <property type="term" value="C:nucleus"/>
    <property type="evidence" value="ECO:0007669"/>
    <property type="project" value="TreeGrafter"/>
</dbReference>
<proteinExistence type="inferred from homology"/>
<feature type="compositionally biased region" description="Polar residues" evidence="5">
    <location>
        <begin position="26"/>
        <end position="38"/>
    </location>
</feature>
<dbReference type="Gene3D" id="3.40.395.10">
    <property type="entry name" value="Adenoviral Proteinase, Chain A"/>
    <property type="match status" value="1"/>
</dbReference>
<dbReference type="EMBL" id="JAYKXP010000005">
    <property type="protein sequence ID" value="KAK7058278.1"/>
    <property type="molecule type" value="Genomic_DNA"/>
</dbReference>
<dbReference type="Pfam" id="PF02902">
    <property type="entry name" value="Peptidase_C48"/>
    <property type="match status" value="1"/>
</dbReference>
<accession>A0AAW0E5Z8</accession>
<feature type="compositionally biased region" description="Low complexity" evidence="5">
    <location>
        <begin position="132"/>
        <end position="156"/>
    </location>
</feature>
<dbReference type="GO" id="GO:0016929">
    <property type="term" value="F:deSUMOylase activity"/>
    <property type="evidence" value="ECO:0007669"/>
    <property type="project" value="TreeGrafter"/>
</dbReference>
<evidence type="ECO:0000256" key="5">
    <source>
        <dbReference type="SAM" id="MobiDB-lite"/>
    </source>
</evidence>
<sequence>MLNVRKRPAPEPILPISSRKQRRTALFNTRGENQSPSSDEGLLSRWRDVAKDIVELGRETFQFLVHGDSNRKAREIPFRNSPSDPIVISSSPEPSYSSVHRSPSEASSSRPPPFSTPRRPSDTVSSNFSETPLSTSPFSLNFPSSSTSTLPSSSHLVPPPPFSSSRKRMKGSMGPPPIPRFDSSTRSVLSTSEASTSGRSTPRSAVERELKNLDLASRKRNYQNRDHIRAAQHKREVEAVRKSDLEEMQKTLFVIRQKEGYGSDFNTFRGFLEYKAKLEQLSRRDFFSPSPSLGNLRSRYTVDAELQRTRRHSDADNKRQWLERQLEMAKQTLSGPKPPSPFSPTLEQLRIKERAKDDEIEQRLRPKRQPLPSSLSPEDEAQVNALLKKRGVISKYAREQVSDQDISRLKPSTWLNDEVINFYGALILGRSEECKENKENQKANGVASGKKPLNVHYFSTFFWSKLEKEGYEKGRLAKWTKKVDIFSKDVILVPVNHNNTHWTGAAVNFRKKRIESHDSMNVYRNKVFQHLRNYLDAEHRNKKKAPFDFTGWEDYTSDDTPQQENGFDCGVFTCQFLESISRGEDTFNFSQKDIPYLRRRMIWEIGNARLKEVP</sequence>
<feature type="compositionally biased region" description="Low complexity" evidence="5">
    <location>
        <begin position="81"/>
        <end position="109"/>
    </location>
</feature>
<feature type="compositionally biased region" description="Polar residues" evidence="5">
    <location>
        <begin position="122"/>
        <end position="131"/>
    </location>
</feature>
<keyword evidence="8" id="KW-1185">Reference proteome</keyword>
<feature type="compositionally biased region" description="Basic and acidic residues" evidence="5">
    <location>
        <begin position="68"/>
        <end position="77"/>
    </location>
</feature>
<gene>
    <name evidence="7" type="ORF">VNI00_001909</name>
</gene>
<feature type="region of interest" description="Disordered" evidence="5">
    <location>
        <begin position="1"/>
        <end position="44"/>
    </location>
</feature>
<feature type="compositionally biased region" description="Basic and acidic residues" evidence="5">
    <location>
        <begin position="355"/>
        <end position="364"/>
    </location>
</feature>
<dbReference type="Proteomes" id="UP001383192">
    <property type="component" value="Unassembled WGS sequence"/>
</dbReference>
<comment type="caution">
    <text evidence="7">The sequence shown here is derived from an EMBL/GenBank/DDBJ whole genome shotgun (WGS) entry which is preliminary data.</text>
</comment>
<evidence type="ECO:0000256" key="3">
    <source>
        <dbReference type="ARBA" id="ARBA00022801"/>
    </source>
</evidence>
<feature type="compositionally biased region" description="Polar residues" evidence="5">
    <location>
        <begin position="182"/>
        <end position="203"/>
    </location>
</feature>
<keyword evidence="2" id="KW-0645">Protease</keyword>
<dbReference type="InterPro" id="IPR003653">
    <property type="entry name" value="Peptidase_C48_C"/>
</dbReference>
<evidence type="ECO:0000256" key="2">
    <source>
        <dbReference type="ARBA" id="ARBA00022670"/>
    </source>
</evidence>
<dbReference type="FunFam" id="3.40.395.10:FF:000001">
    <property type="entry name" value="Sentrin-specific protease 1"/>
    <property type="match status" value="1"/>
</dbReference>
<evidence type="ECO:0000256" key="1">
    <source>
        <dbReference type="ARBA" id="ARBA00005234"/>
    </source>
</evidence>
<evidence type="ECO:0000256" key="4">
    <source>
        <dbReference type="ARBA" id="ARBA00022807"/>
    </source>
</evidence>
<dbReference type="PANTHER" id="PTHR12606:SF141">
    <property type="entry name" value="GH15225P-RELATED"/>
    <property type="match status" value="1"/>
</dbReference>
<protein>
    <recommendedName>
        <fullName evidence="6">Ubiquitin-like protease family profile domain-containing protein</fullName>
    </recommendedName>
</protein>